<feature type="compositionally biased region" description="Acidic residues" evidence="1">
    <location>
        <begin position="62"/>
        <end position="73"/>
    </location>
</feature>
<proteinExistence type="predicted"/>
<evidence type="ECO:0000256" key="1">
    <source>
        <dbReference type="SAM" id="MobiDB-lite"/>
    </source>
</evidence>
<dbReference type="AlphaFoldDB" id="A0A9P4IH06"/>
<keyword evidence="3" id="KW-1185">Reference proteome</keyword>
<feature type="compositionally biased region" description="Basic and acidic residues" evidence="1">
    <location>
        <begin position="40"/>
        <end position="49"/>
    </location>
</feature>
<sequence>MSPIPRLRNPFDQPRAATEPPSTRHHNDSSTWQNISDLAGSRDDSKSKQDVSQSEDNWGNEFNEDSDDDDSDTPNDLQADNDASIAGPPHPRRLLQHTSEELARMISEIAHRDISGLPPAQPLPSPATPTTQHYYRLAYDDTPTLPLQVAAGQATASRYFERPHYMHTVWENLVAEVEYLRGPEQYHFVGKGWWDSMKEAIGVMKRNSEMLHQGKVAFPDNLEQALVEFDKIPDRKKRIQRLIRALEFGGTLEEDLMHVNEIKHFGDQIKKIIKAVERKLSQG</sequence>
<evidence type="ECO:0000313" key="3">
    <source>
        <dbReference type="Proteomes" id="UP000799772"/>
    </source>
</evidence>
<comment type="caution">
    <text evidence="2">The sequence shown here is derived from an EMBL/GenBank/DDBJ whole genome shotgun (WGS) entry which is preliminary data.</text>
</comment>
<feature type="region of interest" description="Disordered" evidence="1">
    <location>
        <begin position="1"/>
        <end position="92"/>
    </location>
</feature>
<accession>A0A9P4IH06</accession>
<protein>
    <submittedName>
        <fullName evidence="2">Uncharacterized protein</fullName>
    </submittedName>
</protein>
<dbReference type="EMBL" id="ML978126">
    <property type="protein sequence ID" value="KAF2099120.1"/>
    <property type="molecule type" value="Genomic_DNA"/>
</dbReference>
<gene>
    <name evidence="2" type="ORF">NA57DRAFT_76353</name>
</gene>
<evidence type="ECO:0000313" key="2">
    <source>
        <dbReference type="EMBL" id="KAF2099120.1"/>
    </source>
</evidence>
<organism evidence="2 3">
    <name type="scientific">Rhizodiscina lignyota</name>
    <dbReference type="NCBI Taxonomy" id="1504668"/>
    <lineage>
        <taxon>Eukaryota</taxon>
        <taxon>Fungi</taxon>
        <taxon>Dikarya</taxon>
        <taxon>Ascomycota</taxon>
        <taxon>Pezizomycotina</taxon>
        <taxon>Dothideomycetes</taxon>
        <taxon>Pleosporomycetidae</taxon>
        <taxon>Aulographales</taxon>
        <taxon>Rhizodiscinaceae</taxon>
        <taxon>Rhizodiscina</taxon>
    </lineage>
</organism>
<dbReference type="Proteomes" id="UP000799772">
    <property type="component" value="Unassembled WGS sequence"/>
</dbReference>
<reference evidence="2" key="1">
    <citation type="journal article" date="2020" name="Stud. Mycol.">
        <title>101 Dothideomycetes genomes: a test case for predicting lifestyles and emergence of pathogens.</title>
        <authorList>
            <person name="Haridas S."/>
            <person name="Albert R."/>
            <person name="Binder M."/>
            <person name="Bloem J."/>
            <person name="Labutti K."/>
            <person name="Salamov A."/>
            <person name="Andreopoulos B."/>
            <person name="Baker S."/>
            <person name="Barry K."/>
            <person name="Bills G."/>
            <person name="Bluhm B."/>
            <person name="Cannon C."/>
            <person name="Castanera R."/>
            <person name="Culley D."/>
            <person name="Daum C."/>
            <person name="Ezra D."/>
            <person name="Gonzalez J."/>
            <person name="Henrissat B."/>
            <person name="Kuo A."/>
            <person name="Liang C."/>
            <person name="Lipzen A."/>
            <person name="Lutzoni F."/>
            <person name="Magnuson J."/>
            <person name="Mondo S."/>
            <person name="Nolan M."/>
            <person name="Ohm R."/>
            <person name="Pangilinan J."/>
            <person name="Park H.-J."/>
            <person name="Ramirez L."/>
            <person name="Alfaro M."/>
            <person name="Sun H."/>
            <person name="Tritt A."/>
            <person name="Yoshinaga Y."/>
            <person name="Zwiers L.-H."/>
            <person name="Turgeon B."/>
            <person name="Goodwin S."/>
            <person name="Spatafora J."/>
            <person name="Crous P."/>
            <person name="Grigoriev I."/>
        </authorList>
    </citation>
    <scope>NUCLEOTIDE SEQUENCE</scope>
    <source>
        <strain evidence="2">CBS 133067</strain>
    </source>
</reference>
<name>A0A9P4IH06_9PEZI</name>